<dbReference type="Proteomes" id="UP000070700">
    <property type="component" value="Unassembled WGS sequence"/>
</dbReference>
<dbReference type="EMBL" id="KQ947429">
    <property type="protein sequence ID" value="KUJ10381.1"/>
    <property type="molecule type" value="Genomic_DNA"/>
</dbReference>
<dbReference type="STRING" id="149040.A0A132BDD4"/>
<evidence type="ECO:0000256" key="2">
    <source>
        <dbReference type="ARBA" id="ARBA00022801"/>
    </source>
</evidence>
<dbReference type="Gene3D" id="3.90.1300.10">
    <property type="entry name" value="Amidase signature (AS) domain"/>
    <property type="match status" value="1"/>
</dbReference>
<dbReference type="PANTHER" id="PTHR46072">
    <property type="entry name" value="AMIDASE-RELATED-RELATED"/>
    <property type="match status" value="1"/>
</dbReference>
<dbReference type="GO" id="GO:0016787">
    <property type="term" value="F:hydrolase activity"/>
    <property type="evidence" value="ECO:0007669"/>
    <property type="project" value="UniProtKB-KW"/>
</dbReference>
<dbReference type="OrthoDB" id="6428749at2759"/>
<dbReference type="GeneID" id="28819649"/>
<reference evidence="5 6" key="1">
    <citation type="submission" date="2015-10" db="EMBL/GenBank/DDBJ databases">
        <title>Full genome of DAOMC 229536 Phialocephala scopiformis, a fungal endophyte of spruce producing the potent anti-insectan compound rugulosin.</title>
        <authorList>
            <consortium name="DOE Joint Genome Institute"/>
            <person name="Walker A.K."/>
            <person name="Frasz S.L."/>
            <person name="Seifert K.A."/>
            <person name="Miller J.D."/>
            <person name="Mondo S.J."/>
            <person name="Labutti K."/>
            <person name="Lipzen A."/>
            <person name="Dockter R."/>
            <person name="Kennedy M."/>
            <person name="Grigoriev I.V."/>
            <person name="Spatafora J.W."/>
        </authorList>
    </citation>
    <scope>NUCLEOTIDE SEQUENCE [LARGE SCALE GENOMIC DNA]</scope>
    <source>
        <strain evidence="5 6">CBS 120377</strain>
    </source>
</reference>
<evidence type="ECO:0000256" key="1">
    <source>
        <dbReference type="ARBA" id="ARBA00009199"/>
    </source>
</evidence>
<feature type="active site" description="Charge relay system" evidence="3">
    <location>
        <position position="141"/>
    </location>
</feature>
<dbReference type="Pfam" id="PF01425">
    <property type="entry name" value="Amidase"/>
    <property type="match status" value="1"/>
</dbReference>
<accession>A0A132BDD4</accession>
<dbReference type="KEGG" id="psco:LY89DRAFT_596444"/>
<keyword evidence="6" id="KW-1185">Reference proteome</keyword>
<evidence type="ECO:0000256" key="3">
    <source>
        <dbReference type="PIRSR" id="PIRSR001221-1"/>
    </source>
</evidence>
<sequence>MTYDSFLPGNQSWKEIASEKRCRNMVKTPKDWILPESVIKKSQATRSIAGQFIEDLLDEETLSITKLDVPEIVERTSNGSLTAVKVVTAYSKRAAYAHQLSNILLEIAFDIALERAKEIDEYFEKNQKPIGPLHGVPLTLKDQFHIKGLETSMAFVGWIGTFEGKKGTGKEKNTESELIRELYSLGAIPIGKISAPETNNNILGYAWNPHNQLLSTGGSSGGEGAMQALRGSAFGIGTDLGGSVSMPASFNGVFSLKPSFRRISFKDVANTGTGQMIMPTVAGIMGHSVLTLRLVFKALLSTEPWLYDPYVLQVPFRDYFVEETSNLSFGFVKDDAVVTPHPPISRALDIVEKAMLAAGHETIPWEPPSVNESIAIRGPIARGDGCPDVYEAIKLSGEPIVPEIRHLFPDGNLQPPMNLVDYEKVVVHMKSYRQRYHDYWSSTASKTSSGRPVEAIILPVSPYAAVLPGKFFHSPYTSFINVLDYTTIVIPITFADKKIDVVPADFMPLTDTDRLNMEAYDSEIYDGAPASIQIVARKMEEEKLLAMAQVVVDALEKYWQSEEGKRHPG</sequence>
<dbReference type="AlphaFoldDB" id="A0A132BDD4"/>
<evidence type="ECO:0000313" key="5">
    <source>
        <dbReference type="EMBL" id="KUJ10381.1"/>
    </source>
</evidence>
<name>A0A132BDD4_MOLSC</name>
<evidence type="ECO:0000313" key="6">
    <source>
        <dbReference type="Proteomes" id="UP000070700"/>
    </source>
</evidence>
<feature type="active site" description="Charge relay system" evidence="3">
    <location>
        <position position="219"/>
    </location>
</feature>
<dbReference type="RefSeq" id="XP_018064736.1">
    <property type="nucleotide sequence ID" value="XM_018209923.1"/>
</dbReference>
<feature type="active site" description="Acyl-ester intermediate" evidence="3">
    <location>
        <position position="243"/>
    </location>
</feature>
<protein>
    <submittedName>
        <fullName evidence="5">Amidase</fullName>
    </submittedName>
</protein>
<dbReference type="SUPFAM" id="SSF75304">
    <property type="entry name" value="Amidase signature (AS) enzymes"/>
    <property type="match status" value="1"/>
</dbReference>
<dbReference type="InterPro" id="IPR036928">
    <property type="entry name" value="AS_sf"/>
</dbReference>
<gene>
    <name evidence="5" type="ORF">LY89DRAFT_596444</name>
</gene>
<comment type="similarity">
    <text evidence="1">Belongs to the amidase family.</text>
</comment>
<dbReference type="PIRSF" id="PIRSF001221">
    <property type="entry name" value="Amidase_fungi"/>
    <property type="match status" value="1"/>
</dbReference>
<proteinExistence type="inferred from homology"/>
<evidence type="ECO:0000259" key="4">
    <source>
        <dbReference type="Pfam" id="PF01425"/>
    </source>
</evidence>
<dbReference type="PANTHER" id="PTHR46072:SF8">
    <property type="entry name" value="AMIDASE DOMAIN-CONTAINING PROTEIN"/>
    <property type="match status" value="1"/>
</dbReference>
<feature type="domain" description="Amidase" evidence="4">
    <location>
        <begin position="86"/>
        <end position="545"/>
    </location>
</feature>
<dbReference type="InParanoid" id="A0A132BDD4"/>
<dbReference type="InterPro" id="IPR023631">
    <property type="entry name" value="Amidase_dom"/>
</dbReference>
<keyword evidence="2" id="KW-0378">Hydrolase</keyword>
<organism evidence="5 6">
    <name type="scientific">Mollisia scopiformis</name>
    <name type="common">Conifer needle endophyte fungus</name>
    <name type="synonym">Phialocephala scopiformis</name>
    <dbReference type="NCBI Taxonomy" id="149040"/>
    <lineage>
        <taxon>Eukaryota</taxon>
        <taxon>Fungi</taxon>
        <taxon>Dikarya</taxon>
        <taxon>Ascomycota</taxon>
        <taxon>Pezizomycotina</taxon>
        <taxon>Leotiomycetes</taxon>
        <taxon>Helotiales</taxon>
        <taxon>Mollisiaceae</taxon>
        <taxon>Mollisia</taxon>
    </lineage>
</organism>